<feature type="signal peptide" evidence="1">
    <location>
        <begin position="1"/>
        <end position="19"/>
    </location>
</feature>
<keyword evidence="3" id="KW-1185">Reference proteome</keyword>
<name>A0A1L9PP92_ASPVE</name>
<dbReference type="OrthoDB" id="2336871at2759"/>
<keyword evidence="1" id="KW-0732">Signal</keyword>
<protein>
    <recommendedName>
        <fullName evidence="4">Ubiquitin 3 binding protein But2 C-terminal domain-containing protein</fullName>
    </recommendedName>
</protein>
<dbReference type="STRING" id="1036611.A0A1L9PP92"/>
<gene>
    <name evidence="2" type="ORF">ASPVEDRAFT_73054</name>
</gene>
<dbReference type="VEuPathDB" id="FungiDB:ASPVEDRAFT_73054"/>
<reference evidence="3" key="1">
    <citation type="journal article" date="2017" name="Genome Biol.">
        <title>Comparative genomics reveals high biological diversity and specific adaptations in the industrially and medically important fungal genus Aspergillus.</title>
        <authorList>
            <person name="de Vries R.P."/>
            <person name="Riley R."/>
            <person name="Wiebenga A."/>
            <person name="Aguilar-Osorio G."/>
            <person name="Amillis S."/>
            <person name="Uchima C.A."/>
            <person name="Anderluh G."/>
            <person name="Asadollahi M."/>
            <person name="Askin M."/>
            <person name="Barry K."/>
            <person name="Battaglia E."/>
            <person name="Bayram O."/>
            <person name="Benocci T."/>
            <person name="Braus-Stromeyer S.A."/>
            <person name="Caldana C."/>
            <person name="Canovas D."/>
            <person name="Cerqueira G.C."/>
            <person name="Chen F."/>
            <person name="Chen W."/>
            <person name="Choi C."/>
            <person name="Clum A."/>
            <person name="Dos Santos R.A."/>
            <person name="Damasio A.R."/>
            <person name="Diallinas G."/>
            <person name="Emri T."/>
            <person name="Fekete E."/>
            <person name="Flipphi M."/>
            <person name="Freyberg S."/>
            <person name="Gallo A."/>
            <person name="Gournas C."/>
            <person name="Habgood R."/>
            <person name="Hainaut M."/>
            <person name="Harispe M.L."/>
            <person name="Henrissat B."/>
            <person name="Hilden K.S."/>
            <person name="Hope R."/>
            <person name="Hossain A."/>
            <person name="Karabika E."/>
            <person name="Karaffa L."/>
            <person name="Karanyi Z."/>
            <person name="Krasevec N."/>
            <person name="Kuo A."/>
            <person name="Kusch H."/>
            <person name="LaButti K."/>
            <person name="Lagendijk E.L."/>
            <person name="Lapidus A."/>
            <person name="Levasseur A."/>
            <person name="Lindquist E."/>
            <person name="Lipzen A."/>
            <person name="Logrieco A.F."/>
            <person name="MacCabe A."/>
            <person name="Maekelae M.R."/>
            <person name="Malavazi I."/>
            <person name="Melin P."/>
            <person name="Meyer V."/>
            <person name="Mielnichuk N."/>
            <person name="Miskei M."/>
            <person name="Molnar A.P."/>
            <person name="Mule G."/>
            <person name="Ngan C.Y."/>
            <person name="Orejas M."/>
            <person name="Orosz E."/>
            <person name="Ouedraogo J.P."/>
            <person name="Overkamp K.M."/>
            <person name="Park H.-S."/>
            <person name="Perrone G."/>
            <person name="Piumi F."/>
            <person name="Punt P.J."/>
            <person name="Ram A.F."/>
            <person name="Ramon A."/>
            <person name="Rauscher S."/>
            <person name="Record E."/>
            <person name="Riano-Pachon D.M."/>
            <person name="Robert V."/>
            <person name="Roehrig J."/>
            <person name="Ruller R."/>
            <person name="Salamov A."/>
            <person name="Salih N.S."/>
            <person name="Samson R.A."/>
            <person name="Sandor E."/>
            <person name="Sanguinetti M."/>
            <person name="Schuetze T."/>
            <person name="Sepcic K."/>
            <person name="Shelest E."/>
            <person name="Sherlock G."/>
            <person name="Sophianopoulou V."/>
            <person name="Squina F.M."/>
            <person name="Sun H."/>
            <person name="Susca A."/>
            <person name="Todd R.B."/>
            <person name="Tsang A."/>
            <person name="Unkles S.E."/>
            <person name="van de Wiele N."/>
            <person name="van Rossen-Uffink D."/>
            <person name="Oliveira J.V."/>
            <person name="Vesth T.C."/>
            <person name="Visser J."/>
            <person name="Yu J.-H."/>
            <person name="Zhou M."/>
            <person name="Andersen M.R."/>
            <person name="Archer D.B."/>
            <person name="Baker S.E."/>
            <person name="Benoit I."/>
            <person name="Brakhage A.A."/>
            <person name="Braus G.H."/>
            <person name="Fischer R."/>
            <person name="Frisvad J.C."/>
            <person name="Goldman G.H."/>
            <person name="Houbraken J."/>
            <person name="Oakley B."/>
            <person name="Pocsi I."/>
            <person name="Scazzocchio C."/>
            <person name="Seiboth B."/>
            <person name="vanKuyk P.A."/>
            <person name="Wortman J."/>
            <person name="Dyer P.S."/>
            <person name="Grigoriev I.V."/>
        </authorList>
    </citation>
    <scope>NUCLEOTIDE SEQUENCE [LARGE SCALE GENOMIC DNA]</scope>
    <source>
        <strain evidence="3">CBS 583.65</strain>
    </source>
</reference>
<feature type="chain" id="PRO_5012159966" description="Ubiquitin 3 binding protein But2 C-terminal domain-containing protein" evidence="1">
    <location>
        <begin position="20"/>
        <end position="244"/>
    </location>
</feature>
<proteinExistence type="predicted"/>
<sequence length="244" mass="26528">MASNCLFILLAILFSATSAINNTSERSWTVLESDNVQSASQHDGLPRNNSVGYIPSATDPANFINYCSKRNLTNGKLFNQESCNGVVMGDIPSEDNMVSTIISFPLPGEIFPPRRPFTVKFKASNLVAGSVTNANATFLSAPQSLRDGKVVGHFHVVIQSLAAYIRSEGQNFILPPDPTKFVFFHTFFDAGDGKSGFSVDVPDGLPIGSYRVCTMAAASNHQPVLMPVVERGPQDDCQKFYVRI</sequence>
<dbReference type="PANTHER" id="PTHR34587:SF2">
    <property type="entry name" value="G-PROTEIN COUPLED RECEPTORS FAMILY 1 PROFILE DOMAIN-CONTAINING PROTEIN"/>
    <property type="match status" value="1"/>
</dbReference>
<dbReference type="InterPro" id="IPR053216">
    <property type="entry name" value="Appressorial_penetr-assoc"/>
</dbReference>
<dbReference type="RefSeq" id="XP_040669101.1">
    <property type="nucleotide sequence ID" value="XM_040816183.1"/>
</dbReference>
<accession>A0A1L9PP92</accession>
<dbReference type="AlphaFoldDB" id="A0A1L9PP92"/>
<evidence type="ECO:0000256" key="1">
    <source>
        <dbReference type="SAM" id="SignalP"/>
    </source>
</evidence>
<evidence type="ECO:0000313" key="2">
    <source>
        <dbReference type="EMBL" id="OJJ03339.1"/>
    </source>
</evidence>
<dbReference type="PANTHER" id="PTHR34587">
    <property type="entry name" value="VWFA DOMAIN-CONTAINING PROTEIN"/>
    <property type="match status" value="1"/>
</dbReference>
<dbReference type="EMBL" id="KV878130">
    <property type="protein sequence ID" value="OJJ03339.1"/>
    <property type="molecule type" value="Genomic_DNA"/>
</dbReference>
<dbReference type="GeneID" id="63731694"/>
<evidence type="ECO:0000313" key="3">
    <source>
        <dbReference type="Proteomes" id="UP000184073"/>
    </source>
</evidence>
<dbReference type="Proteomes" id="UP000184073">
    <property type="component" value="Unassembled WGS sequence"/>
</dbReference>
<evidence type="ECO:0008006" key="4">
    <source>
        <dbReference type="Google" id="ProtNLM"/>
    </source>
</evidence>
<organism evidence="2 3">
    <name type="scientific">Aspergillus versicolor CBS 583.65</name>
    <dbReference type="NCBI Taxonomy" id="1036611"/>
    <lineage>
        <taxon>Eukaryota</taxon>
        <taxon>Fungi</taxon>
        <taxon>Dikarya</taxon>
        <taxon>Ascomycota</taxon>
        <taxon>Pezizomycotina</taxon>
        <taxon>Eurotiomycetes</taxon>
        <taxon>Eurotiomycetidae</taxon>
        <taxon>Eurotiales</taxon>
        <taxon>Aspergillaceae</taxon>
        <taxon>Aspergillus</taxon>
        <taxon>Aspergillus subgen. Nidulantes</taxon>
    </lineage>
</organism>